<dbReference type="InterPro" id="IPR023213">
    <property type="entry name" value="CAT-like_dom_sf"/>
</dbReference>
<gene>
    <name evidence="1" type="ORF">WDS16_13010</name>
</gene>
<organism evidence="1 2">
    <name type="scientific">Rhodococcus sovatensis</name>
    <dbReference type="NCBI Taxonomy" id="1805840"/>
    <lineage>
        <taxon>Bacteria</taxon>
        <taxon>Bacillati</taxon>
        <taxon>Actinomycetota</taxon>
        <taxon>Actinomycetes</taxon>
        <taxon>Mycobacteriales</taxon>
        <taxon>Nocardiaceae</taxon>
        <taxon>Rhodococcus</taxon>
    </lineage>
</organism>
<name>A0ABZ2PQJ6_9NOCA</name>
<protein>
    <recommendedName>
        <fullName evidence="3">Diacylglycerol O-acyltransferase</fullName>
    </recommendedName>
</protein>
<accession>A0ABZ2PQJ6</accession>
<reference evidence="1 2" key="1">
    <citation type="submission" date="2024-03" db="EMBL/GenBank/DDBJ databases">
        <title>Natural products discovery in diverse microorganisms through a two-stage MS feature dereplication strategy.</title>
        <authorList>
            <person name="Zhang R."/>
        </authorList>
    </citation>
    <scope>NUCLEOTIDE SEQUENCE [LARGE SCALE GENOMIC DNA]</scope>
    <source>
        <strain evidence="1 2">18930</strain>
    </source>
</reference>
<keyword evidence="2" id="KW-1185">Reference proteome</keyword>
<proteinExistence type="predicted"/>
<evidence type="ECO:0000313" key="2">
    <source>
        <dbReference type="Proteomes" id="UP001432000"/>
    </source>
</evidence>
<sequence>MSRLTYDDDLFLRMECVLDVPVVNQIVWRFDEPITRESLRAMWENLRDGPINRTVERVRFPGARDTWTRAGASLPLELDDRVLGASELADWMENRAAVRLDPENGPVWQLAYADTDGGGSVVSLVASHVVGDGGALTSSAIAAVRGPGDPEDFRSAWDAPRPGDISDAAGQIGAAALGTVRALGRGARDALRRPTKDKTTASIPVAPVHPTRFGEFAPSTVVVDCPTEQWTAAAASAGGSANSLLVAVAMGVLTASGRVHESDAVKVSLPVSTRVTGDLRANATSGVSIQVEGGGGYRRDLGDIRRASKDAFTTLADSSLSTTFELTKPLMQMLPDAIVARAAKSATAPLCLCSNLGNRGSALRSLGGVDARSVAMRSITQQTTAELLRRTKGGVSVWWNTSGATATLCVTGLDPDLFPSREHLCTLIADEYDRWELTPTFW</sequence>
<dbReference type="EMBL" id="CP147846">
    <property type="protein sequence ID" value="WXG71314.1"/>
    <property type="molecule type" value="Genomic_DNA"/>
</dbReference>
<dbReference type="Proteomes" id="UP001432000">
    <property type="component" value="Chromosome"/>
</dbReference>
<evidence type="ECO:0000313" key="1">
    <source>
        <dbReference type="EMBL" id="WXG71314.1"/>
    </source>
</evidence>
<dbReference type="SUPFAM" id="SSF52777">
    <property type="entry name" value="CoA-dependent acyltransferases"/>
    <property type="match status" value="1"/>
</dbReference>
<evidence type="ECO:0008006" key="3">
    <source>
        <dbReference type="Google" id="ProtNLM"/>
    </source>
</evidence>
<dbReference type="RefSeq" id="WP_338893045.1">
    <property type="nucleotide sequence ID" value="NZ_CP147846.1"/>
</dbReference>
<dbReference type="Gene3D" id="3.30.559.10">
    <property type="entry name" value="Chloramphenicol acetyltransferase-like domain"/>
    <property type="match status" value="1"/>
</dbReference>